<name>A0A843XIK2_COLES</name>
<comment type="caution">
    <text evidence="1">The sequence shown here is derived from an EMBL/GenBank/DDBJ whole genome shotgun (WGS) entry which is preliminary data.</text>
</comment>
<sequence>MRNMPQQLDELLVVLRNREVALNQLVELISLLPPSVVGEILSVEDLYKPLPGDPAQMLPLKVCLPLNSPPLMGYSLELIYCKSNLVLLGALHSLERVLQLMRPALYPVWIVLTKEHWRSETQEPLKKSGPVFSDCHPPPVGPAAPGARRLPNCWLLHLWVCVLLRLLLLHYWGRCWGLTTCCRLPRLPSSLIPLPEELLCHGKPVRVLLWLRLVLLLLLPTD</sequence>
<evidence type="ECO:0000313" key="2">
    <source>
        <dbReference type="Proteomes" id="UP000652761"/>
    </source>
</evidence>
<reference evidence="1" key="1">
    <citation type="submission" date="2017-07" db="EMBL/GenBank/DDBJ databases">
        <title>Taro Niue Genome Assembly and Annotation.</title>
        <authorList>
            <person name="Atibalentja N."/>
            <person name="Keating K."/>
            <person name="Fields C.J."/>
        </authorList>
    </citation>
    <scope>NUCLEOTIDE SEQUENCE</scope>
    <source>
        <strain evidence="1">Niue_2</strain>
        <tissue evidence="1">Leaf</tissue>
    </source>
</reference>
<organism evidence="1 2">
    <name type="scientific">Colocasia esculenta</name>
    <name type="common">Wild taro</name>
    <name type="synonym">Arum esculentum</name>
    <dbReference type="NCBI Taxonomy" id="4460"/>
    <lineage>
        <taxon>Eukaryota</taxon>
        <taxon>Viridiplantae</taxon>
        <taxon>Streptophyta</taxon>
        <taxon>Embryophyta</taxon>
        <taxon>Tracheophyta</taxon>
        <taxon>Spermatophyta</taxon>
        <taxon>Magnoliopsida</taxon>
        <taxon>Liliopsida</taxon>
        <taxon>Araceae</taxon>
        <taxon>Aroideae</taxon>
        <taxon>Colocasieae</taxon>
        <taxon>Colocasia</taxon>
    </lineage>
</organism>
<protein>
    <submittedName>
        <fullName evidence="1">Uncharacterized protein</fullName>
    </submittedName>
</protein>
<accession>A0A843XIK2</accession>
<dbReference type="Proteomes" id="UP000652761">
    <property type="component" value="Unassembled WGS sequence"/>
</dbReference>
<keyword evidence="2" id="KW-1185">Reference proteome</keyword>
<dbReference type="AlphaFoldDB" id="A0A843XIK2"/>
<evidence type="ECO:0000313" key="1">
    <source>
        <dbReference type="EMBL" id="MQM18955.1"/>
    </source>
</evidence>
<dbReference type="EMBL" id="NMUH01008548">
    <property type="protein sequence ID" value="MQM18955.1"/>
    <property type="molecule type" value="Genomic_DNA"/>
</dbReference>
<proteinExistence type="predicted"/>
<gene>
    <name evidence="1" type="ORF">Taro_051957</name>
</gene>